<dbReference type="EMBL" id="HACM01000802">
    <property type="protein sequence ID" value="CRZ01244.1"/>
    <property type="molecule type" value="Transcribed_RNA"/>
</dbReference>
<dbReference type="AlphaFoldDB" id="A0A0H5QHW6"/>
<name>A0A0H5QHW6_9EUKA</name>
<organism evidence="1">
    <name type="scientific">Spongospora subterranea</name>
    <dbReference type="NCBI Taxonomy" id="70186"/>
    <lineage>
        <taxon>Eukaryota</taxon>
        <taxon>Sar</taxon>
        <taxon>Rhizaria</taxon>
        <taxon>Endomyxa</taxon>
        <taxon>Phytomyxea</taxon>
        <taxon>Plasmodiophorida</taxon>
        <taxon>Plasmodiophoridae</taxon>
        <taxon>Spongospora</taxon>
    </lineage>
</organism>
<sequence>MTTIHSWYPILIVLRFIELRAKKRPSRIKCPIHGDLITGVLSVAILTQLGDCDRYPQPMKTSMQQASMARSANRIANYLQQTHAREQTPSAATTSDGLSVSLEVNGRVCLGRLQDHPNHVRLYDKR</sequence>
<reference evidence="1" key="1">
    <citation type="submission" date="2015-04" db="EMBL/GenBank/DDBJ databases">
        <title>The genome sequence of the plant pathogenic Rhizarian Plasmodiophora brassicae reveals insights in its biotrophic life cycle and the origin of chitin synthesis.</title>
        <authorList>
            <person name="Schwelm A."/>
            <person name="Fogelqvist J."/>
            <person name="Knaust A."/>
            <person name="Julke S."/>
            <person name="Lilja T."/>
            <person name="Dhandapani V."/>
            <person name="Bonilla-Rosso G."/>
            <person name="Karlsson M."/>
            <person name="Shevchenko A."/>
            <person name="Choi S.R."/>
            <person name="Kim H.G."/>
            <person name="Park J.Y."/>
            <person name="Lim Y.P."/>
            <person name="Ludwig-Muller J."/>
            <person name="Dixelius C."/>
        </authorList>
    </citation>
    <scope>NUCLEOTIDE SEQUENCE</scope>
    <source>
        <tissue evidence="1">Potato root galls</tissue>
    </source>
</reference>
<proteinExistence type="predicted"/>
<dbReference type="EMBL" id="HACM01000800">
    <property type="protein sequence ID" value="CRZ01242.1"/>
    <property type="molecule type" value="Transcribed_RNA"/>
</dbReference>
<protein>
    <submittedName>
        <fullName evidence="1">Uncharacterized protein</fullName>
    </submittedName>
</protein>
<accession>A0A0H5QHW6</accession>
<evidence type="ECO:0000313" key="1">
    <source>
        <dbReference type="EMBL" id="CRZ01242.1"/>
    </source>
</evidence>
<feature type="non-terminal residue" evidence="1">
    <location>
        <position position="126"/>
    </location>
</feature>